<gene>
    <name evidence="3" type="ORF">LCER1_G000977</name>
</gene>
<name>A0A7D8YTH0_9HELO</name>
<dbReference type="InterPro" id="IPR002775">
    <property type="entry name" value="DNA/RNA-bd_Alba-like"/>
</dbReference>
<dbReference type="EMBL" id="QGMG01000119">
    <property type="protein sequence ID" value="TVY57019.1"/>
    <property type="molecule type" value="Genomic_DNA"/>
</dbReference>
<dbReference type="Proteomes" id="UP000481288">
    <property type="component" value="Unassembled WGS sequence"/>
</dbReference>
<protein>
    <recommendedName>
        <fullName evidence="2">DNA/RNA-binding protein Alba-like domain-containing protein</fullName>
    </recommendedName>
</protein>
<keyword evidence="4" id="KW-1185">Reference proteome</keyword>
<dbReference type="OrthoDB" id="424402at2759"/>
<evidence type="ECO:0000256" key="1">
    <source>
        <dbReference type="SAM" id="MobiDB-lite"/>
    </source>
</evidence>
<dbReference type="AlphaFoldDB" id="A0A7D8YTH0"/>
<comment type="caution">
    <text evidence="3">The sequence shown here is derived from an EMBL/GenBank/DDBJ whole genome shotgun (WGS) entry which is preliminary data.</text>
</comment>
<feature type="compositionally biased region" description="Acidic residues" evidence="1">
    <location>
        <begin position="185"/>
        <end position="196"/>
    </location>
</feature>
<dbReference type="GO" id="GO:0003676">
    <property type="term" value="F:nucleic acid binding"/>
    <property type="evidence" value="ECO:0007669"/>
    <property type="project" value="InterPro"/>
</dbReference>
<sequence length="252" mass="27273">MARTKKAARKQASNYSREAIKEHSKQKQETKKSKHDKNKKQDTSAQAGPSNAPITGSEPTEMSIDAPASTSNASPANTESLGDLASTHDVLRMSIISSTQIEKKVTAILKHLDTPDKAAVVMLHSKAKVASKLISVVEIAKREIAAGGGKWFQYNAVEGLLEENSGGEDGEDEGGVKVGKADGMNVEEEDEEEESFETMKTPFERAIEGKAKVRAVPGMTTYLSRIRIEGLGKKYGEQTNGLETDLADRPKK</sequence>
<feature type="compositionally biased region" description="Basic and acidic residues" evidence="1">
    <location>
        <begin position="18"/>
        <end position="31"/>
    </location>
</feature>
<evidence type="ECO:0000259" key="2">
    <source>
        <dbReference type="Pfam" id="PF01918"/>
    </source>
</evidence>
<accession>A0A7D8YTH0</accession>
<evidence type="ECO:0000313" key="3">
    <source>
        <dbReference type="EMBL" id="TVY57019.1"/>
    </source>
</evidence>
<organism evidence="3 4">
    <name type="scientific">Lachnellula cervina</name>
    <dbReference type="NCBI Taxonomy" id="1316786"/>
    <lineage>
        <taxon>Eukaryota</taxon>
        <taxon>Fungi</taxon>
        <taxon>Dikarya</taxon>
        <taxon>Ascomycota</taxon>
        <taxon>Pezizomycotina</taxon>
        <taxon>Leotiomycetes</taxon>
        <taxon>Helotiales</taxon>
        <taxon>Lachnaceae</taxon>
        <taxon>Lachnellula</taxon>
    </lineage>
</organism>
<feature type="domain" description="DNA/RNA-binding protein Alba-like" evidence="2">
    <location>
        <begin position="93"/>
        <end position="156"/>
    </location>
</feature>
<proteinExistence type="predicted"/>
<evidence type="ECO:0000313" key="4">
    <source>
        <dbReference type="Proteomes" id="UP000481288"/>
    </source>
</evidence>
<feature type="compositionally biased region" description="Low complexity" evidence="1">
    <location>
        <begin position="66"/>
        <end position="80"/>
    </location>
</feature>
<feature type="compositionally biased region" description="Polar residues" evidence="1">
    <location>
        <begin position="43"/>
        <end position="60"/>
    </location>
</feature>
<dbReference type="Pfam" id="PF01918">
    <property type="entry name" value="Alba"/>
    <property type="match status" value="1"/>
</dbReference>
<feature type="region of interest" description="Disordered" evidence="1">
    <location>
        <begin position="1"/>
        <end position="81"/>
    </location>
</feature>
<reference evidence="3 4" key="1">
    <citation type="submission" date="2018-05" db="EMBL/GenBank/DDBJ databases">
        <title>Whole genome sequencing for identification of molecular markers to develop diagnostic detection tools for the regulated plant pathogen Lachnellula willkommii.</title>
        <authorList>
            <person name="Giroux E."/>
            <person name="Bilodeau G."/>
        </authorList>
    </citation>
    <scope>NUCLEOTIDE SEQUENCE [LARGE SCALE GENOMIC DNA]</scope>
    <source>
        <strain evidence="3 4">CBS 625.97</strain>
    </source>
</reference>
<feature type="region of interest" description="Disordered" evidence="1">
    <location>
        <begin position="163"/>
        <end position="203"/>
    </location>
</feature>